<dbReference type="OrthoDB" id="9788300at2"/>
<dbReference type="InterPro" id="IPR000182">
    <property type="entry name" value="GNAT_dom"/>
</dbReference>
<comment type="caution">
    <text evidence="2">The sequence shown here is derived from an EMBL/GenBank/DDBJ whole genome shotgun (WGS) entry which is preliminary data.</text>
</comment>
<dbReference type="PANTHER" id="PTHR43138:SF1">
    <property type="entry name" value="N-ACETYLTRANSFERASE ACA1"/>
    <property type="match status" value="1"/>
</dbReference>
<name>A0A547Q726_9RHOB</name>
<dbReference type="RefSeq" id="WP_142833826.1">
    <property type="nucleotide sequence ID" value="NZ_VFSV01000007.1"/>
</dbReference>
<reference evidence="2 3" key="1">
    <citation type="submission" date="2019-06" db="EMBL/GenBank/DDBJ databases">
        <title>Paenimaribius caenipelagi gen. nov., sp. nov., isolated from a tidal flat.</title>
        <authorList>
            <person name="Yoon J.-H."/>
        </authorList>
    </citation>
    <scope>NUCLEOTIDE SEQUENCE [LARGE SCALE GENOMIC DNA]</scope>
    <source>
        <strain evidence="2 3">JBTF-M29</strain>
    </source>
</reference>
<dbReference type="EMBL" id="VFSV01000007">
    <property type="protein sequence ID" value="TRD22188.1"/>
    <property type="molecule type" value="Genomic_DNA"/>
</dbReference>
<dbReference type="Proteomes" id="UP000318590">
    <property type="component" value="Unassembled WGS sequence"/>
</dbReference>
<evidence type="ECO:0000313" key="2">
    <source>
        <dbReference type="EMBL" id="TRD22188.1"/>
    </source>
</evidence>
<organism evidence="2 3">
    <name type="scientific">Palleronia caenipelagi</name>
    <dbReference type="NCBI Taxonomy" id="2489174"/>
    <lineage>
        <taxon>Bacteria</taxon>
        <taxon>Pseudomonadati</taxon>
        <taxon>Pseudomonadota</taxon>
        <taxon>Alphaproteobacteria</taxon>
        <taxon>Rhodobacterales</taxon>
        <taxon>Roseobacteraceae</taxon>
        <taxon>Palleronia</taxon>
    </lineage>
</organism>
<evidence type="ECO:0000259" key="1">
    <source>
        <dbReference type="PROSITE" id="PS51186"/>
    </source>
</evidence>
<dbReference type="PANTHER" id="PTHR43138">
    <property type="entry name" value="ACETYLTRANSFERASE, GNAT FAMILY"/>
    <property type="match status" value="1"/>
</dbReference>
<dbReference type="AlphaFoldDB" id="A0A547Q726"/>
<gene>
    <name evidence="2" type="ORF">FEV53_05555</name>
</gene>
<keyword evidence="3" id="KW-1185">Reference proteome</keyword>
<protein>
    <submittedName>
        <fullName evidence="2">GNAT family N-acetyltransferase</fullName>
    </submittedName>
</protein>
<keyword evidence="2" id="KW-0808">Transferase</keyword>
<dbReference type="Gene3D" id="3.40.630.30">
    <property type="match status" value="1"/>
</dbReference>
<dbReference type="GO" id="GO:0016747">
    <property type="term" value="F:acyltransferase activity, transferring groups other than amino-acyl groups"/>
    <property type="evidence" value="ECO:0007669"/>
    <property type="project" value="InterPro"/>
</dbReference>
<dbReference type="Pfam" id="PF00583">
    <property type="entry name" value="Acetyltransf_1"/>
    <property type="match status" value="1"/>
</dbReference>
<dbReference type="InterPro" id="IPR016181">
    <property type="entry name" value="Acyl_CoA_acyltransferase"/>
</dbReference>
<evidence type="ECO:0000313" key="3">
    <source>
        <dbReference type="Proteomes" id="UP000318590"/>
    </source>
</evidence>
<proteinExistence type="predicted"/>
<dbReference type="PROSITE" id="PS51186">
    <property type="entry name" value="GNAT"/>
    <property type="match status" value="1"/>
</dbReference>
<dbReference type="InterPro" id="IPR052742">
    <property type="entry name" value="Mito_N-acetyltransferase"/>
</dbReference>
<feature type="domain" description="N-acetyltransferase" evidence="1">
    <location>
        <begin position="10"/>
        <end position="166"/>
    </location>
</feature>
<accession>A0A547Q726</accession>
<sequence>MHEIQAAADLSITRASRDDAPAIWAMLEPAFRAGDSYAVDPEISRHAALDYWFREGNEVWLAGEGLGTYYLRPNQPGPGDHVCNAGFVTAATARGRGVARMMLAHALVRAKEAGYHAMQFNFVLATNTRALAIWQSHQFDVIGRVPQAFRHPAEGLVDALILYRKL</sequence>
<dbReference type="SUPFAM" id="SSF55729">
    <property type="entry name" value="Acyl-CoA N-acyltransferases (Nat)"/>
    <property type="match status" value="1"/>
</dbReference>
<dbReference type="CDD" id="cd04301">
    <property type="entry name" value="NAT_SF"/>
    <property type="match status" value="1"/>
</dbReference>